<dbReference type="AlphaFoldDB" id="A0A2T4DQF0"/>
<proteinExistence type="predicted"/>
<gene>
    <name evidence="1" type="ORF">C9994_09315</name>
</gene>
<dbReference type="Proteomes" id="UP000240608">
    <property type="component" value="Unassembled WGS sequence"/>
</dbReference>
<protein>
    <submittedName>
        <fullName evidence="1">Uncharacterized protein</fullName>
    </submittedName>
</protein>
<evidence type="ECO:0000313" key="2">
    <source>
        <dbReference type="Proteomes" id="UP000240608"/>
    </source>
</evidence>
<organism evidence="1 2">
    <name type="scientific">Marivirga lumbricoides</name>
    <dbReference type="NCBI Taxonomy" id="1046115"/>
    <lineage>
        <taxon>Bacteria</taxon>
        <taxon>Pseudomonadati</taxon>
        <taxon>Bacteroidota</taxon>
        <taxon>Cytophagia</taxon>
        <taxon>Cytophagales</taxon>
        <taxon>Marivirgaceae</taxon>
        <taxon>Marivirga</taxon>
    </lineage>
</organism>
<evidence type="ECO:0000313" key="1">
    <source>
        <dbReference type="EMBL" id="PTB96006.1"/>
    </source>
</evidence>
<name>A0A2T4DQF0_9BACT</name>
<dbReference type="EMBL" id="PYVU01000072">
    <property type="protein sequence ID" value="PTB96006.1"/>
    <property type="molecule type" value="Genomic_DNA"/>
</dbReference>
<accession>A0A2T4DQF0</accession>
<reference evidence="1 2" key="1">
    <citation type="submission" date="2018-03" db="EMBL/GenBank/DDBJ databases">
        <title>Cross-interface Injection: A General Nanoliter Liquid Handling Method Applied to Single Cells Genome Amplification Automated Nanoliter Liquid Handling Applied to Single Cell Multiple Displacement Amplification.</title>
        <authorList>
            <person name="Yun J."/>
            <person name="Xu P."/>
            <person name="Xu J."/>
            <person name="Dai X."/>
            <person name="Wang Y."/>
            <person name="Zheng X."/>
            <person name="Cao C."/>
            <person name="Yi Q."/>
            <person name="Zhu Y."/>
            <person name="Wang L."/>
            <person name="Dong Z."/>
            <person name="Huang Y."/>
            <person name="Huang L."/>
            <person name="Du W."/>
        </authorList>
    </citation>
    <scope>NUCLEOTIDE SEQUENCE [LARGE SCALE GENOMIC DNA]</scope>
    <source>
        <strain evidence="1 2">Z-D1-2</strain>
    </source>
</reference>
<sequence>MRLITLVVLNLLLATCAYDKNQNVKKNENKIKQIDSIPLAENKIKIDESLNCLNLLDGIDRTTLKKIAKQFTTSTILSEKEKSNYGYRTTGFLGKYFLFINKEGSIAELGYLVVSVDKNVGQWQAFDSEEILLEIQILQPDFKINEELFVGLEIDKVIQDFPCLKKISENHYLCKSDCENLLITSTNNKVDKIKITRKGDS</sequence>
<comment type="caution">
    <text evidence="1">The sequence shown here is derived from an EMBL/GenBank/DDBJ whole genome shotgun (WGS) entry which is preliminary data.</text>
</comment>